<dbReference type="AlphaFoldDB" id="A0A133XN47"/>
<dbReference type="STRING" id="281362.AT959_01345"/>
<keyword evidence="2" id="KW-0479">Metal-binding</keyword>
<evidence type="ECO:0000256" key="6">
    <source>
        <dbReference type="ARBA" id="ARBA00038001"/>
    </source>
</evidence>
<comment type="caution">
    <text evidence="8">The sequence shown here is derived from an EMBL/GenBank/DDBJ whole genome shotgun (WGS) entry which is preliminary data.</text>
</comment>
<dbReference type="InterPro" id="IPR017941">
    <property type="entry name" value="Rieske_2Fe-2S"/>
</dbReference>
<dbReference type="GO" id="GO:0051537">
    <property type="term" value="F:2 iron, 2 sulfur cluster binding"/>
    <property type="evidence" value="ECO:0007669"/>
    <property type="project" value="UniProtKB-KW"/>
</dbReference>
<dbReference type="InterPro" id="IPR036922">
    <property type="entry name" value="Rieske_2Fe-2S_sf"/>
</dbReference>
<dbReference type="PANTHER" id="PTHR21496">
    <property type="entry name" value="FERREDOXIN-RELATED"/>
    <property type="match status" value="1"/>
</dbReference>
<comment type="cofactor">
    <cofactor evidence="5">
        <name>[2Fe-2S] cluster</name>
        <dbReference type="ChEBI" id="CHEBI:190135"/>
    </cofactor>
</comment>
<evidence type="ECO:0000256" key="1">
    <source>
        <dbReference type="ARBA" id="ARBA00022714"/>
    </source>
</evidence>
<dbReference type="EMBL" id="LODL01000005">
    <property type="protein sequence ID" value="KXB32368.1"/>
    <property type="molecule type" value="Genomic_DNA"/>
</dbReference>
<evidence type="ECO:0000313" key="9">
    <source>
        <dbReference type="Proteomes" id="UP000070186"/>
    </source>
</evidence>
<dbReference type="Gene3D" id="2.102.10.10">
    <property type="entry name" value="Rieske [2Fe-2S] iron-sulphur domain"/>
    <property type="match status" value="1"/>
</dbReference>
<protein>
    <submittedName>
        <fullName evidence="8">(2Fe-2S)-binding protein</fullName>
    </submittedName>
</protein>
<gene>
    <name evidence="8" type="ORF">AT959_01345</name>
</gene>
<proteinExistence type="inferred from homology"/>
<keyword evidence="3" id="KW-0408">Iron</keyword>
<dbReference type="GO" id="GO:0046872">
    <property type="term" value="F:metal ion binding"/>
    <property type="evidence" value="ECO:0007669"/>
    <property type="project" value="UniProtKB-KW"/>
</dbReference>
<evidence type="ECO:0000256" key="5">
    <source>
        <dbReference type="ARBA" id="ARBA00034078"/>
    </source>
</evidence>
<evidence type="ECO:0000259" key="7">
    <source>
        <dbReference type="PROSITE" id="PS51296"/>
    </source>
</evidence>
<evidence type="ECO:0000256" key="2">
    <source>
        <dbReference type="ARBA" id="ARBA00022723"/>
    </source>
</evidence>
<dbReference type="SUPFAM" id="SSF50022">
    <property type="entry name" value="ISP domain"/>
    <property type="match status" value="1"/>
</dbReference>
<organism evidence="8 9">
    <name type="scientific">Dechloromonas denitrificans</name>
    <dbReference type="NCBI Taxonomy" id="281362"/>
    <lineage>
        <taxon>Bacteria</taxon>
        <taxon>Pseudomonadati</taxon>
        <taxon>Pseudomonadota</taxon>
        <taxon>Betaproteobacteria</taxon>
        <taxon>Rhodocyclales</taxon>
        <taxon>Azonexaceae</taxon>
        <taxon>Dechloromonas</taxon>
    </lineage>
</organism>
<dbReference type="PROSITE" id="PS51296">
    <property type="entry name" value="RIESKE"/>
    <property type="match status" value="1"/>
</dbReference>
<dbReference type="RefSeq" id="WP_066879786.1">
    <property type="nucleotide sequence ID" value="NZ_LODL01000005.1"/>
</dbReference>
<dbReference type="Pfam" id="PF00355">
    <property type="entry name" value="Rieske"/>
    <property type="match status" value="1"/>
</dbReference>
<sequence>MKFVETYSLHDIAPGKSRPVRIGTTDIVLFNVDGTIHATENSCLHGGAALSGGRLCGKVVACPAHGWRYDVTTGALLVAPEKGLRTFPVRIDDGKVFVQVEA</sequence>
<evidence type="ECO:0000256" key="3">
    <source>
        <dbReference type="ARBA" id="ARBA00023004"/>
    </source>
</evidence>
<dbReference type="Proteomes" id="UP000070186">
    <property type="component" value="Unassembled WGS sequence"/>
</dbReference>
<keyword evidence="9" id="KW-1185">Reference proteome</keyword>
<name>A0A133XN47_9RHOO</name>
<reference evidence="8 9" key="1">
    <citation type="submission" date="2015-12" db="EMBL/GenBank/DDBJ databases">
        <title>Nitrous oxide reduction kinetics distinguish bacteria harboring typical versus atypical NosZ.</title>
        <authorList>
            <person name="Yoon S."/>
            <person name="Nissen S."/>
            <person name="Park D."/>
            <person name="Sanford R.A."/>
            <person name="Loeffler F.E."/>
        </authorList>
    </citation>
    <scope>NUCLEOTIDE SEQUENCE [LARGE SCALE GENOMIC DNA]</scope>
    <source>
        <strain evidence="8 9">ATCC BAA-841</strain>
    </source>
</reference>
<accession>A0A133XN47</accession>
<keyword evidence="4" id="KW-0411">Iron-sulfur</keyword>
<keyword evidence="1" id="KW-0001">2Fe-2S</keyword>
<comment type="similarity">
    <text evidence="6">Belongs to the bacterial ring-hydroxylating dioxygenase ferredoxin component family.</text>
</comment>
<evidence type="ECO:0000256" key="4">
    <source>
        <dbReference type="ARBA" id="ARBA00023014"/>
    </source>
</evidence>
<dbReference type="PANTHER" id="PTHR21496:SF0">
    <property type="entry name" value="RIESKE DOMAIN-CONTAINING PROTEIN"/>
    <property type="match status" value="1"/>
</dbReference>
<feature type="domain" description="Rieske" evidence="7">
    <location>
        <begin position="4"/>
        <end position="98"/>
    </location>
</feature>
<evidence type="ECO:0000313" key="8">
    <source>
        <dbReference type="EMBL" id="KXB32368.1"/>
    </source>
</evidence>